<dbReference type="EMBL" id="QGDT01000002">
    <property type="protein sequence ID" value="PWJ59507.1"/>
    <property type="molecule type" value="Genomic_DNA"/>
</dbReference>
<dbReference type="InterPro" id="IPR015943">
    <property type="entry name" value="WD40/YVTN_repeat-like_dom_sf"/>
</dbReference>
<feature type="non-terminal residue" evidence="1">
    <location>
        <position position="304"/>
    </location>
</feature>
<reference evidence="1 2" key="1">
    <citation type="submission" date="2018-03" db="EMBL/GenBank/DDBJ databases">
        <title>Genomic Encyclopedia of Archaeal and Bacterial Type Strains, Phase II (KMG-II): from individual species to whole genera.</title>
        <authorList>
            <person name="Goeker M."/>
        </authorList>
    </citation>
    <scope>NUCLEOTIDE SEQUENCE [LARGE SCALE GENOMIC DNA]</scope>
    <source>
        <strain evidence="1 2">DSM 100346</strain>
    </source>
</reference>
<dbReference type="InterPro" id="IPR011047">
    <property type="entry name" value="Quinoprotein_ADH-like_sf"/>
</dbReference>
<evidence type="ECO:0000313" key="1">
    <source>
        <dbReference type="EMBL" id="PWJ59507.1"/>
    </source>
</evidence>
<comment type="caution">
    <text evidence="1">The sequence shown here is derived from an EMBL/GenBank/DDBJ whole genome shotgun (WGS) entry which is preliminary data.</text>
</comment>
<protein>
    <submittedName>
        <fullName evidence="1">Uncharacterized protein</fullName>
    </submittedName>
</protein>
<dbReference type="Gene3D" id="2.130.10.10">
    <property type="entry name" value="YVTN repeat-like/Quinoprotein amine dehydrogenase"/>
    <property type="match status" value="1"/>
</dbReference>
<proteinExistence type="predicted"/>
<evidence type="ECO:0000313" key="2">
    <source>
        <dbReference type="Proteomes" id="UP000245880"/>
    </source>
</evidence>
<keyword evidence="2" id="KW-1185">Reference proteome</keyword>
<accession>A0A316BAD4</accession>
<name>A0A316BAD4_9BACT</name>
<organism evidence="1 2">
    <name type="scientific">Dyadobacter jejuensis</name>
    <dbReference type="NCBI Taxonomy" id="1082580"/>
    <lineage>
        <taxon>Bacteria</taxon>
        <taxon>Pseudomonadati</taxon>
        <taxon>Bacteroidota</taxon>
        <taxon>Cytophagia</taxon>
        <taxon>Cytophagales</taxon>
        <taxon>Spirosomataceae</taxon>
        <taxon>Dyadobacter</taxon>
    </lineage>
</organism>
<dbReference type="Proteomes" id="UP000245880">
    <property type="component" value="Unassembled WGS sequence"/>
</dbReference>
<gene>
    <name evidence="1" type="ORF">CLV98_102341</name>
</gene>
<sequence>MFHSIKMNTIIIFAAALFSCKNDFDLPLYPTYEWTNPLCDTTLKVVWQKIISKDSSYGAARFFSENGHYIYKYVSDYDKEVKAGFFEFDGNNIHELWEIRPDVPNGKWVFYGFPSFSDFLLLKNKFIYSDGRTLYSYTYQGDLIWENKFAGVENKGNVNSFLSGFGNKVYISSRSGGSVHRRYLFEVDIDTGKERLLYTELEDNNFIGLFDPPVLYMHENDTIATFQIRKYSQIDSHNRADMVAFNISKKEIMWRVDSLDRYTMGSANPILIENNKLYYAGAFDIYCLDPFTGKLIWRQSFDDY</sequence>
<dbReference type="AlphaFoldDB" id="A0A316BAD4"/>
<dbReference type="SUPFAM" id="SSF50998">
    <property type="entry name" value="Quinoprotein alcohol dehydrogenase-like"/>
    <property type="match status" value="1"/>
</dbReference>
<dbReference type="PROSITE" id="PS51257">
    <property type="entry name" value="PROKAR_LIPOPROTEIN"/>
    <property type="match status" value="1"/>
</dbReference>